<dbReference type="RefSeq" id="WP_101471277.1">
    <property type="nucleotide sequence ID" value="NZ_PJND01000007.1"/>
</dbReference>
<organism evidence="3 5">
    <name type="scientific">Flavobacterium lindanitolerans</name>
    <dbReference type="NCBI Taxonomy" id="428988"/>
    <lineage>
        <taxon>Bacteria</taxon>
        <taxon>Pseudomonadati</taxon>
        <taxon>Bacteroidota</taxon>
        <taxon>Flavobacteriia</taxon>
        <taxon>Flavobacteriales</taxon>
        <taxon>Flavobacteriaceae</taxon>
        <taxon>Flavobacterium</taxon>
    </lineage>
</organism>
<evidence type="ECO:0000313" key="5">
    <source>
        <dbReference type="Proteomes" id="UP000275027"/>
    </source>
</evidence>
<gene>
    <name evidence="2" type="ORF">B0G92_0989</name>
    <name evidence="3" type="ORF">CLV50_0516</name>
</gene>
<dbReference type="Proteomes" id="UP000233767">
    <property type="component" value="Unassembled WGS sequence"/>
</dbReference>
<comment type="caution">
    <text evidence="3">The sequence shown here is derived from an EMBL/GenBank/DDBJ whole genome shotgun (WGS) entry which is preliminary data.</text>
</comment>
<name>A0A497V8D8_9FLAO</name>
<reference evidence="2 4" key="1">
    <citation type="submission" date="2017-12" db="EMBL/GenBank/DDBJ databases">
        <title>Genomic Encyclopedia of Type Strains, Phase III (KMG-III): the genomes of soil and plant-associated and newly described type strains.</title>
        <authorList>
            <person name="Whitman W."/>
        </authorList>
    </citation>
    <scope>NUCLEOTIDE SEQUENCE [LARGE SCALE GENOMIC DNA]</scope>
    <source>
        <strain evidence="2 4">IP-10</strain>
    </source>
</reference>
<evidence type="ECO:0000256" key="1">
    <source>
        <dbReference type="SAM" id="SignalP"/>
    </source>
</evidence>
<evidence type="ECO:0000313" key="2">
    <source>
        <dbReference type="EMBL" id="PKW29356.1"/>
    </source>
</evidence>
<feature type="signal peptide" evidence="1">
    <location>
        <begin position="1"/>
        <end position="21"/>
    </location>
</feature>
<reference evidence="3 5" key="2">
    <citation type="submission" date="2018-10" db="EMBL/GenBank/DDBJ databases">
        <title>Genomic Encyclopedia of Archaeal and Bacterial Type Strains, Phase II (KMG-II): from individual species to whole genera.</title>
        <authorList>
            <person name="Goeker M."/>
        </authorList>
    </citation>
    <scope>NUCLEOTIDE SEQUENCE [LARGE SCALE GENOMIC DNA]</scope>
    <source>
        <strain evidence="3 5">DSM 21886</strain>
    </source>
</reference>
<accession>A0A497V8D8</accession>
<proteinExistence type="predicted"/>
<keyword evidence="1" id="KW-0732">Signal</keyword>
<sequence>MKKILFLSISLTALFSNFAEAQVLSAQQTVNDIATNERRFNNKNAVDKTAGSKYFNETFLPAKIVGSNEIILVRHNAYTDDMEVSVNDDIKIVPAETNMVINMVNGGISYEYVPYTNEKGVKKEGYLKLVSNNPKVKIYKSETVYLKPEVHPASGYDTYKPAAYTKMKDEYFIKIGDSEIKTLPLKKKAIVSIVPEKEKEIASFIKENKISFSEDADLNQLGRFINSLM</sequence>
<feature type="chain" id="PRO_5019778302" evidence="1">
    <location>
        <begin position="22"/>
        <end position="229"/>
    </location>
</feature>
<dbReference type="Proteomes" id="UP000275027">
    <property type="component" value="Unassembled WGS sequence"/>
</dbReference>
<dbReference type="AlphaFoldDB" id="A0A497V8D8"/>
<dbReference type="EMBL" id="PJND01000007">
    <property type="protein sequence ID" value="PKW29356.1"/>
    <property type="molecule type" value="Genomic_DNA"/>
</dbReference>
<evidence type="ECO:0000313" key="4">
    <source>
        <dbReference type="Proteomes" id="UP000233767"/>
    </source>
</evidence>
<evidence type="ECO:0000313" key="3">
    <source>
        <dbReference type="EMBL" id="RLJ35144.1"/>
    </source>
</evidence>
<keyword evidence="4" id="KW-1185">Reference proteome</keyword>
<dbReference type="EMBL" id="RCCB01000010">
    <property type="protein sequence ID" value="RLJ35144.1"/>
    <property type="molecule type" value="Genomic_DNA"/>
</dbReference>
<protein>
    <submittedName>
        <fullName evidence="3">Uncharacterized protein</fullName>
    </submittedName>
</protein>